<dbReference type="SUPFAM" id="SSF57667">
    <property type="entry name" value="beta-beta-alpha zinc fingers"/>
    <property type="match status" value="3"/>
</dbReference>
<organism evidence="16 17">
    <name type="scientific">Gadus morhua</name>
    <name type="common">Atlantic cod</name>
    <dbReference type="NCBI Taxonomy" id="8049"/>
    <lineage>
        <taxon>Eukaryota</taxon>
        <taxon>Metazoa</taxon>
        <taxon>Chordata</taxon>
        <taxon>Craniata</taxon>
        <taxon>Vertebrata</taxon>
        <taxon>Euteleostomi</taxon>
        <taxon>Actinopterygii</taxon>
        <taxon>Neopterygii</taxon>
        <taxon>Teleostei</taxon>
        <taxon>Neoteleostei</taxon>
        <taxon>Acanthomorphata</taxon>
        <taxon>Zeiogadaria</taxon>
        <taxon>Gadariae</taxon>
        <taxon>Gadiformes</taxon>
        <taxon>Gadoidei</taxon>
        <taxon>Gadidae</taxon>
        <taxon>Gadus</taxon>
    </lineage>
</organism>
<comment type="subcellular location">
    <subcellularLocation>
        <location evidence="2">Nucleus</location>
    </subcellularLocation>
</comment>
<feature type="domain" description="C2H2-type" evidence="14">
    <location>
        <begin position="491"/>
        <end position="519"/>
    </location>
</feature>
<evidence type="ECO:0000256" key="3">
    <source>
        <dbReference type="ARBA" id="ARBA00022723"/>
    </source>
</evidence>
<evidence type="ECO:0000256" key="5">
    <source>
        <dbReference type="ARBA" id="ARBA00022771"/>
    </source>
</evidence>
<proteinExistence type="predicted"/>
<evidence type="ECO:0000256" key="1">
    <source>
        <dbReference type="ARBA" id="ARBA00003767"/>
    </source>
</evidence>
<evidence type="ECO:0000256" key="13">
    <source>
        <dbReference type="SAM" id="MobiDB-lite"/>
    </source>
</evidence>
<evidence type="ECO:0000313" key="17">
    <source>
        <dbReference type="Proteomes" id="UP000694546"/>
    </source>
</evidence>
<name>A0A8C5C2Z2_GADMO</name>
<dbReference type="Proteomes" id="UP000694546">
    <property type="component" value="Chromosome 8"/>
</dbReference>
<dbReference type="FunFam" id="3.30.160.60:FF:000065">
    <property type="entry name" value="B-cell CLL/lymphoma 6, member B"/>
    <property type="match status" value="1"/>
</dbReference>
<dbReference type="GO" id="GO:0005634">
    <property type="term" value="C:nucleus"/>
    <property type="evidence" value="ECO:0007669"/>
    <property type="project" value="UniProtKB-SubCell"/>
</dbReference>
<dbReference type="InterPro" id="IPR038441">
    <property type="entry name" value="THAP_Znf_sf"/>
</dbReference>
<evidence type="ECO:0000256" key="9">
    <source>
        <dbReference type="ARBA" id="ARBA00023163"/>
    </source>
</evidence>
<dbReference type="Gene3D" id="6.20.210.20">
    <property type="entry name" value="THAP domain"/>
    <property type="match status" value="1"/>
</dbReference>
<keyword evidence="6" id="KW-0862">Zinc</keyword>
<evidence type="ECO:0000256" key="12">
    <source>
        <dbReference type="PROSITE-ProRule" id="PRU00309"/>
    </source>
</evidence>
<evidence type="ECO:0000256" key="6">
    <source>
        <dbReference type="ARBA" id="ARBA00022833"/>
    </source>
</evidence>
<keyword evidence="5 11" id="KW-0863">Zinc-finger</keyword>
<dbReference type="SMART" id="SM00355">
    <property type="entry name" value="ZnF_C2H2"/>
    <property type="match status" value="6"/>
</dbReference>
<feature type="domain" description="C2H2-type" evidence="14">
    <location>
        <begin position="435"/>
        <end position="462"/>
    </location>
</feature>
<comment type="function">
    <text evidence="1">May be involved in transcriptional regulation.</text>
</comment>
<keyword evidence="9" id="KW-0804">Transcription</keyword>
<dbReference type="GO" id="GO:0000981">
    <property type="term" value="F:DNA-binding transcription factor activity, RNA polymerase II-specific"/>
    <property type="evidence" value="ECO:0007669"/>
    <property type="project" value="TreeGrafter"/>
</dbReference>
<dbReference type="OMA" id="RTVHMRQ"/>
<gene>
    <name evidence="16" type="primary">LOC115549064</name>
</gene>
<dbReference type="PROSITE" id="PS50950">
    <property type="entry name" value="ZF_THAP"/>
    <property type="match status" value="1"/>
</dbReference>
<feature type="compositionally biased region" description="Basic residues" evidence="13">
    <location>
        <begin position="648"/>
        <end position="657"/>
    </location>
</feature>
<feature type="domain" description="C2H2-type" evidence="14">
    <location>
        <begin position="350"/>
        <end position="377"/>
    </location>
</feature>
<keyword evidence="8 12" id="KW-0238">DNA-binding</keyword>
<feature type="compositionally biased region" description="Basic and acidic residues" evidence="13">
    <location>
        <begin position="624"/>
        <end position="635"/>
    </location>
</feature>
<dbReference type="AlphaFoldDB" id="A0A8C5C2Z2"/>
<dbReference type="GeneID" id="115549064"/>
<dbReference type="OrthoDB" id="427030at2759"/>
<evidence type="ECO:0000313" key="16">
    <source>
        <dbReference type="Ensembl" id="ENSGMOP00000055885.1"/>
    </source>
</evidence>
<feature type="domain" description="C2H2-type" evidence="14">
    <location>
        <begin position="407"/>
        <end position="434"/>
    </location>
</feature>
<reference evidence="16" key="2">
    <citation type="submission" date="2025-09" db="UniProtKB">
        <authorList>
            <consortium name="Ensembl"/>
        </authorList>
    </citation>
    <scope>IDENTIFICATION</scope>
</reference>
<keyword evidence="10" id="KW-0539">Nucleus</keyword>
<feature type="region of interest" description="Disordered" evidence="13">
    <location>
        <begin position="515"/>
        <end position="657"/>
    </location>
</feature>
<dbReference type="GeneTree" id="ENSGT00940000162287"/>
<evidence type="ECO:0000256" key="10">
    <source>
        <dbReference type="ARBA" id="ARBA00023242"/>
    </source>
</evidence>
<dbReference type="Pfam" id="PF05485">
    <property type="entry name" value="THAP"/>
    <property type="match status" value="1"/>
</dbReference>
<dbReference type="SMART" id="SM00980">
    <property type="entry name" value="THAP"/>
    <property type="match status" value="1"/>
</dbReference>
<dbReference type="SMART" id="SM00692">
    <property type="entry name" value="DM3"/>
    <property type="match status" value="1"/>
</dbReference>
<dbReference type="FunFam" id="3.30.160.60:FF:000097">
    <property type="entry name" value="Zinc finger protein"/>
    <property type="match status" value="1"/>
</dbReference>
<feature type="domain" description="C2H2-type" evidence="14">
    <location>
        <begin position="463"/>
        <end position="490"/>
    </location>
</feature>
<dbReference type="SUPFAM" id="SSF57716">
    <property type="entry name" value="Glucocorticoid receptor-like (DNA-binding domain)"/>
    <property type="match status" value="1"/>
</dbReference>
<evidence type="ECO:0000259" key="15">
    <source>
        <dbReference type="PROSITE" id="PS50950"/>
    </source>
</evidence>
<evidence type="ECO:0000256" key="7">
    <source>
        <dbReference type="ARBA" id="ARBA00023015"/>
    </source>
</evidence>
<dbReference type="InterPro" id="IPR006612">
    <property type="entry name" value="THAP_Znf"/>
</dbReference>
<keyword evidence="7" id="KW-0805">Transcription regulation</keyword>
<feature type="compositionally biased region" description="Basic and acidic residues" evidence="13">
    <location>
        <begin position="290"/>
        <end position="300"/>
    </location>
</feature>
<feature type="compositionally biased region" description="Basic and acidic residues" evidence="13">
    <location>
        <begin position="604"/>
        <end position="613"/>
    </location>
</feature>
<dbReference type="GO" id="GO:0000977">
    <property type="term" value="F:RNA polymerase II transcription regulatory region sequence-specific DNA binding"/>
    <property type="evidence" value="ECO:0007669"/>
    <property type="project" value="TreeGrafter"/>
</dbReference>
<dbReference type="Pfam" id="PF00096">
    <property type="entry name" value="zf-C2H2"/>
    <property type="match status" value="3"/>
</dbReference>
<dbReference type="GO" id="GO:0008270">
    <property type="term" value="F:zinc ion binding"/>
    <property type="evidence" value="ECO:0007669"/>
    <property type="project" value="UniProtKB-KW"/>
</dbReference>
<evidence type="ECO:0000256" key="4">
    <source>
        <dbReference type="ARBA" id="ARBA00022737"/>
    </source>
</evidence>
<evidence type="ECO:0000259" key="14">
    <source>
        <dbReference type="PROSITE" id="PS50157"/>
    </source>
</evidence>
<keyword evidence="17" id="KW-1185">Reference proteome</keyword>
<feature type="region of interest" description="Disordered" evidence="13">
    <location>
        <begin position="247"/>
        <end position="321"/>
    </location>
</feature>
<dbReference type="RefSeq" id="XP_030219918.1">
    <property type="nucleotide sequence ID" value="XM_030364058.1"/>
</dbReference>
<feature type="domain" description="THAP-type" evidence="15">
    <location>
        <begin position="1"/>
        <end position="87"/>
    </location>
</feature>
<dbReference type="Ensembl" id="ENSGMOT00000055780.1">
    <property type="protein sequence ID" value="ENSGMOP00000055885.1"/>
    <property type="gene ID" value="ENSGMOG00000031044.1"/>
</dbReference>
<dbReference type="PROSITE" id="PS50157">
    <property type="entry name" value="ZINC_FINGER_C2H2_2"/>
    <property type="match status" value="5"/>
</dbReference>
<dbReference type="PANTHER" id="PTHR24379:SF127">
    <property type="entry name" value="BLOODY FINGERS-RELATED"/>
    <property type="match status" value="1"/>
</dbReference>
<evidence type="ECO:0000256" key="2">
    <source>
        <dbReference type="ARBA" id="ARBA00004123"/>
    </source>
</evidence>
<dbReference type="InterPro" id="IPR013087">
    <property type="entry name" value="Znf_C2H2_type"/>
</dbReference>
<sequence>MVNYCMVPRCTNKTRKGRAVSFHTLPKDSERCKQWLRMINHPKIGEDIEAIKQQKVCSIHFKPEDFEFNALGMKRAALLNTAIPSIFTFPDQDEQPGTSGTSGGKRIGLKTKRTSAAALLSSSEDDVELQSAPMLSTPAMNPPAVQAQFSPCPSTPGLNTSARILEVGETVKSPKLSSSEDGVCQMCGQPTSSEIIFDSGRRTVKWMCLGGHSGTCASSPHLTEEPETAPCVESCPELTFDLSEFNFDEENNGSNEEGEEAEVENNSPSEEEEEEEEEDEEEKDDCDSDWQSHDSDRLSEDSGESGSDESGSGSESELPKNKKTRRLCPECGAFFYTSKAHTCEYKIKPFSCIVCGKRCVDANSLKLHSVIHKESYKHLCKFCLAPFKTKHDKHAHEEAHAPCYKPYKCPDCSETFTKILARNKHLKGHRGPKRYTCPHCPMEFRNENHMERHIVVHTGMRQHVCEFCSRSFTQPGHLKSHLRVHTGEKPFQCQHCDKSFNHNVSLKSHVMRYHKEGASEPSGPAPRSKRTLRETLGRPKGRPKRNAVTSAVPVVRGEAPDPTTTTTTAAEASGKGCFRRESSEDSDSDSVWSYRDPSPELTEEDKREGSKEVRKSKRKASQRSKTDYIVEKDSESDADSDHEEEAKKRKCVKSQET</sequence>
<dbReference type="InterPro" id="IPR036236">
    <property type="entry name" value="Znf_C2H2_sf"/>
</dbReference>
<evidence type="ECO:0000256" key="8">
    <source>
        <dbReference type="ARBA" id="ARBA00023125"/>
    </source>
</evidence>
<protein>
    <submittedName>
        <fullName evidence="16">Zinc finger and BTB domain-containing protein 17-like</fullName>
    </submittedName>
</protein>
<dbReference type="PROSITE" id="PS00028">
    <property type="entry name" value="ZINC_FINGER_C2H2_1"/>
    <property type="match status" value="5"/>
</dbReference>
<keyword evidence="4" id="KW-0677">Repeat</keyword>
<feature type="compositionally biased region" description="Acidic residues" evidence="13">
    <location>
        <begin position="247"/>
        <end position="288"/>
    </location>
</feature>
<dbReference type="Gene3D" id="3.30.160.60">
    <property type="entry name" value="Classic Zinc Finger"/>
    <property type="match status" value="4"/>
</dbReference>
<dbReference type="KEGG" id="gmh:115549064"/>
<dbReference type="PANTHER" id="PTHR24379">
    <property type="entry name" value="KRAB AND ZINC FINGER DOMAIN-CONTAINING"/>
    <property type="match status" value="1"/>
</dbReference>
<reference evidence="16" key="1">
    <citation type="submission" date="2025-08" db="UniProtKB">
        <authorList>
            <consortium name="Ensembl"/>
        </authorList>
    </citation>
    <scope>IDENTIFICATION</scope>
</reference>
<accession>A0A8C5C2Z2</accession>
<evidence type="ECO:0000256" key="11">
    <source>
        <dbReference type="PROSITE-ProRule" id="PRU00042"/>
    </source>
</evidence>
<keyword evidence="3" id="KW-0479">Metal-binding</keyword>